<sequence>MEFVKNDLYCEITNIDEYAGMTVEQFLRDVLLYPKKLLHELRMDKGVKINQEITPWRHIIQKGDSIEILMFKDEEYGVIPENLNVEVCYEDDHLLIVNKPVGMDTHPNKEGQLHTLANAVAYHYQSNGISAKVRHIHRLDQDTSGGVVFAKYPLSHAILDKMLADRLIKRTYTAIVEGKLKEEKGTINAPIGRDRYHPTRRRVSPNGEKAITHFQVINYRKKENISIIKCQLDTGRTHQIRVHLSSIGNPLVGDELYGGKTKLLRRQALHAANIKLTHPFTKEQIDVNIPFPDDLEKLMSEKK</sequence>
<evidence type="ECO:0000313" key="8">
    <source>
        <dbReference type="Proteomes" id="UP000682134"/>
    </source>
</evidence>
<organism evidence="7 8">
    <name type="scientific">Gottfriedia endophytica</name>
    <dbReference type="NCBI Taxonomy" id="2820819"/>
    <lineage>
        <taxon>Bacteria</taxon>
        <taxon>Bacillati</taxon>
        <taxon>Bacillota</taxon>
        <taxon>Bacilli</taxon>
        <taxon>Bacillales</taxon>
        <taxon>Bacillaceae</taxon>
        <taxon>Gottfriedia</taxon>
    </lineage>
</organism>
<evidence type="ECO:0000256" key="4">
    <source>
        <dbReference type="PIRSR" id="PIRSR606225-1"/>
    </source>
</evidence>
<feature type="active site" evidence="4">
    <location>
        <position position="140"/>
    </location>
</feature>
<dbReference type="CDD" id="cd02869">
    <property type="entry name" value="PseudoU_synth_RluA_like"/>
    <property type="match status" value="1"/>
</dbReference>
<dbReference type="GO" id="GO:0003723">
    <property type="term" value="F:RNA binding"/>
    <property type="evidence" value="ECO:0007669"/>
    <property type="project" value="InterPro"/>
</dbReference>
<comment type="similarity">
    <text evidence="2 5">Belongs to the pseudouridine synthase RluA family.</text>
</comment>
<dbReference type="Gene3D" id="3.30.2350.10">
    <property type="entry name" value="Pseudouridine synthase"/>
    <property type="match status" value="1"/>
</dbReference>
<comment type="caution">
    <text evidence="7">The sequence shown here is derived from an EMBL/GenBank/DDBJ whole genome shotgun (WGS) entry which is preliminary data.</text>
</comment>
<dbReference type="Proteomes" id="UP000682134">
    <property type="component" value="Unassembled WGS sequence"/>
</dbReference>
<dbReference type="GO" id="GO:0140098">
    <property type="term" value="F:catalytic activity, acting on RNA"/>
    <property type="evidence" value="ECO:0007669"/>
    <property type="project" value="UniProtKB-ARBA"/>
</dbReference>
<name>A0A940SG40_9BACI</name>
<reference evidence="7" key="1">
    <citation type="submission" date="2021-04" db="EMBL/GenBank/DDBJ databases">
        <title>Genome seq and assembly of Bacillus sp.</title>
        <authorList>
            <person name="Chhetri G."/>
        </authorList>
    </citation>
    <scope>NUCLEOTIDE SEQUENCE</scope>
    <source>
        <strain evidence="7">RG28</strain>
    </source>
</reference>
<dbReference type="RefSeq" id="WP_209403428.1">
    <property type="nucleotide sequence ID" value="NZ_JAGIYQ010000003.1"/>
</dbReference>
<comment type="function">
    <text evidence="5">Responsible for synthesis of pseudouridine from uracil.</text>
</comment>
<feature type="domain" description="Pseudouridine synthase RsuA/RluA-like" evidence="6">
    <location>
        <begin position="93"/>
        <end position="246"/>
    </location>
</feature>
<evidence type="ECO:0000256" key="1">
    <source>
        <dbReference type="ARBA" id="ARBA00000073"/>
    </source>
</evidence>
<gene>
    <name evidence="7" type="ORF">J5Y03_05630</name>
</gene>
<protein>
    <recommendedName>
        <fullName evidence="5">Pseudouridine synthase</fullName>
        <ecNumber evidence="5">5.4.99.-</ecNumber>
    </recommendedName>
</protein>
<dbReference type="EC" id="5.4.99.-" evidence="5"/>
<evidence type="ECO:0000256" key="5">
    <source>
        <dbReference type="RuleBase" id="RU362028"/>
    </source>
</evidence>
<comment type="catalytic activity">
    <reaction evidence="1 5">
        <text>a uridine in RNA = a pseudouridine in RNA</text>
        <dbReference type="Rhea" id="RHEA:48348"/>
        <dbReference type="Rhea" id="RHEA-COMP:12068"/>
        <dbReference type="Rhea" id="RHEA-COMP:12069"/>
        <dbReference type="ChEBI" id="CHEBI:65314"/>
        <dbReference type="ChEBI" id="CHEBI:65315"/>
    </reaction>
</comment>
<proteinExistence type="inferred from homology"/>
<dbReference type="InterPro" id="IPR006224">
    <property type="entry name" value="PsdUridine_synth_RluA-like_CS"/>
</dbReference>
<keyword evidence="3 5" id="KW-0413">Isomerase</keyword>
<keyword evidence="8" id="KW-1185">Reference proteome</keyword>
<dbReference type="SUPFAM" id="SSF55120">
    <property type="entry name" value="Pseudouridine synthase"/>
    <property type="match status" value="1"/>
</dbReference>
<dbReference type="NCBIfam" id="TIGR00005">
    <property type="entry name" value="rluA_subfam"/>
    <property type="match status" value="1"/>
</dbReference>
<dbReference type="GO" id="GO:0009982">
    <property type="term" value="F:pseudouridine synthase activity"/>
    <property type="evidence" value="ECO:0007669"/>
    <property type="project" value="InterPro"/>
</dbReference>
<dbReference type="InterPro" id="IPR020103">
    <property type="entry name" value="PsdUridine_synth_cat_dom_sf"/>
</dbReference>
<evidence type="ECO:0000256" key="2">
    <source>
        <dbReference type="ARBA" id="ARBA00010876"/>
    </source>
</evidence>
<dbReference type="AlphaFoldDB" id="A0A940SG40"/>
<dbReference type="PANTHER" id="PTHR21600:SF71">
    <property type="entry name" value="PSEUDOURIDINE SYNTHASE"/>
    <property type="match status" value="1"/>
</dbReference>
<evidence type="ECO:0000313" key="7">
    <source>
        <dbReference type="EMBL" id="MBP0724667.1"/>
    </source>
</evidence>
<dbReference type="InterPro" id="IPR006145">
    <property type="entry name" value="PsdUridine_synth_RsuA/RluA"/>
</dbReference>
<dbReference type="PANTHER" id="PTHR21600">
    <property type="entry name" value="MITOCHONDRIAL RNA PSEUDOURIDINE SYNTHASE"/>
    <property type="match status" value="1"/>
</dbReference>
<dbReference type="InterPro" id="IPR006225">
    <property type="entry name" value="PsdUridine_synth_RluC/D"/>
</dbReference>
<dbReference type="InterPro" id="IPR050188">
    <property type="entry name" value="RluA_PseudoU_synthase"/>
</dbReference>
<dbReference type="PROSITE" id="PS01129">
    <property type="entry name" value="PSI_RLU"/>
    <property type="match status" value="1"/>
</dbReference>
<evidence type="ECO:0000259" key="6">
    <source>
        <dbReference type="Pfam" id="PF00849"/>
    </source>
</evidence>
<dbReference type="GO" id="GO:0000455">
    <property type="term" value="P:enzyme-directed rRNA pseudouridine synthesis"/>
    <property type="evidence" value="ECO:0007669"/>
    <property type="project" value="TreeGrafter"/>
</dbReference>
<evidence type="ECO:0000256" key="3">
    <source>
        <dbReference type="ARBA" id="ARBA00023235"/>
    </source>
</evidence>
<accession>A0A940SG40</accession>
<dbReference type="EMBL" id="JAGIYQ010000003">
    <property type="protein sequence ID" value="MBP0724667.1"/>
    <property type="molecule type" value="Genomic_DNA"/>
</dbReference>
<dbReference type="FunFam" id="3.30.2350.10:FF:000005">
    <property type="entry name" value="Pseudouridine synthase"/>
    <property type="match status" value="1"/>
</dbReference>
<dbReference type="Pfam" id="PF00849">
    <property type="entry name" value="PseudoU_synth_2"/>
    <property type="match status" value="1"/>
</dbReference>